<evidence type="ECO:0000313" key="5">
    <source>
        <dbReference type="EMBL" id="QTL99343.1"/>
    </source>
</evidence>
<dbReference type="SUPFAM" id="SSF52922">
    <property type="entry name" value="TK C-terminal domain-like"/>
    <property type="match status" value="1"/>
</dbReference>
<dbReference type="EMBL" id="CP046640">
    <property type="protein sequence ID" value="QTL99343.1"/>
    <property type="molecule type" value="Genomic_DNA"/>
</dbReference>
<dbReference type="Gene3D" id="3.40.50.970">
    <property type="match status" value="1"/>
</dbReference>
<keyword evidence="3" id="KW-0786">Thiamine pyrophosphate</keyword>
<evidence type="ECO:0000256" key="3">
    <source>
        <dbReference type="ARBA" id="ARBA00023052"/>
    </source>
</evidence>
<comment type="cofactor">
    <cofactor evidence="1">
        <name>thiamine diphosphate</name>
        <dbReference type="ChEBI" id="CHEBI:58937"/>
    </cofactor>
</comment>
<proteinExistence type="inferred from homology"/>
<dbReference type="InterPro" id="IPR009014">
    <property type="entry name" value="Transketo_C/PFOR_II"/>
</dbReference>
<dbReference type="FunFam" id="3.40.50.970:FF:000129">
    <property type="entry name" value="Transketolase"/>
    <property type="match status" value="1"/>
</dbReference>
<dbReference type="AlphaFoldDB" id="A0A8A7KBW4"/>
<protein>
    <submittedName>
        <fullName evidence="5">Transketolase</fullName>
    </submittedName>
</protein>
<dbReference type="RefSeq" id="WP_230867702.1">
    <property type="nucleotide sequence ID" value="NZ_CP046640.1"/>
</dbReference>
<evidence type="ECO:0000256" key="2">
    <source>
        <dbReference type="ARBA" id="ARBA00007131"/>
    </source>
</evidence>
<accession>A0A8A7KBW4</accession>
<dbReference type="InterPro" id="IPR005475">
    <property type="entry name" value="Transketolase-like_Pyr-bd"/>
</dbReference>
<name>A0A8A7KBW4_9FIRM</name>
<dbReference type="Gene3D" id="3.40.50.920">
    <property type="match status" value="1"/>
</dbReference>
<dbReference type="InterPro" id="IPR051157">
    <property type="entry name" value="PDH/Transketolase"/>
</dbReference>
<feature type="domain" description="Transketolase-like pyrimidine-binding" evidence="4">
    <location>
        <begin position="6"/>
        <end position="172"/>
    </location>
</feature>
<dbReference type="Proteomes" id="UP000665020">
    <property type="component" value="Chromosome"/>
</dbReference>
<evidence type="ECO:0000313" key="6">
    <source>
        <dbReference type="Proteomes" id="UP000665020"/>
    </source>
</evidence>
<dbReference type="InterPro" id="IPR029061">
    <property type="entry name" value="THDP-binding"/>
</dbReference>
<reference evidence="5" key="1">
    <citation type="submission" date="2019-12" db="EMBL/GenBank/DDBJ databases">
        <authorList>
            <person name="zhang j."/>
            <person name="sun C.M."/>
        </authorList>
    </citation>
    <scope>NUCLEOTIDE SEQUENCE</scope>
    <source>
        <strain evidence="5">NS-1</strain>
    </source>
</reference>
<dbReference type="PANTHER" id="PTHR43825:SF1">
    <property type="entry name" value="TRANSKETOLASE-LIKE PYRIMIDINE-BINDING DOMAIN-CONTAINING PROTEIN"/>
    <property type="match status" value="1"/>
</dbReference>
<dbReference type="KEGG" id="ifn:GM661_15965"/>
<dbReference type="SMART" id="SM00861">
    <property type="entry name" value="Transket_pyr"/>
    <property type="match status" value="1"/>
</dbReference>
<dbReference type="PANTHER" id="PTHR43825">
    <property type="entry name" value="PYRUVATE DEHYDROGENASE E1 COMPONENT"/>
    <property type="match status" value="1"/>
</dbReference>
<evidence type="ECO:0000256" key="1">
    <source>
        <dbReference type="ARBA" id="ARBA00001964"/>
    </source>
</evidence>
<dbReference type="Pfam" id="PF02780">
    <property type="entry name" value="Transketolase_C"/>
    <property type="match status" value="1"/>
</dbReference>
<organism evidence="5 6">
    <name type="scientific">Iocasia fonsfrigidae</name>
    <dbReference type="NCBI Taxonomy" id="2682810"/>
    <lineage>
        <taxon>Bacteria</taxon>
        <taxon>Bacillati</taxon>
        <taxon>Bacillota</taxon>
        <taxon>Clostridia</taxon>
        <taxon>Halanaerobiales</taxon>
        <taxon>Halanaerobiaceae</taxon>
        <taxon>Iocasia</taxon>
    </lineage>
</organism>
<dbReference type="Pfam" id="PF02779">
    <property type="entry name" value="Transket_pyr"/>
    <property type="match status" value="1"/>
</dbReference>
<gene>
    <name evidence="5" type="ORF">GM661_15965</name>
</gene>
<dbReference type="CDD" id="cd07033">
    <property type="entry name" value="TPP_PYR_DXS_TK_like"/>
    <property type="match status" value="1"/>
</dbReference>
<comment type="similarity">
    <text evidence="2">Belongs to the transketolase family.</text>
</comment>
<sequence>MSKKQSNTRRAVMDALLKLASNDPAISVVCADSLKSMRAGEFAEKYPDRLFDVGICEQNAVDFGAGLAASGLKPYVATYAGFLTMRACEQMRTFVAYPKLNVKFIGANGGIYGGEREGVTHQFFEDLGIVRSIPGITVVVPADGREVYQATKALAQIDGPAYLRVGSDREPFIFEDEIDFELGKIRVMRDYGDDVVVFATGSILYRALKAVDMLYEEEGIKAKVVEVHTLKPLDEKNITSILRKTGAAVTVEDHNIIGGLGSAISETSTSNYPVPIVRIGLQDIFPESGEAEQLLDKYNMAITDIKDGVKKAIALK</sequence>
<keyword evidence="6" id="KW-1185">Reference proteome</keyword>
<evidence type="ECO:0000259" key="4">
    <source>
        <dbReference type="SMART" id="SM00861"/>
    </source>
</evidence>
<dbReference type="InterPro" id="IPR033248">
    <property type="entry name" value="Transketolase_C"/>
</dbReference>
<dbReference type="SUPFAM" id="SSF52518">
    <property type="entry name" value="Thiamin diphosphate-binding fold (THDP-binding)"/>
    <property type="match status" value="1"/>
</dbReference>